<accession>A0ABN6XBD6</accession>
<dbReference type="EMBL" id="AP027729">
    <property type="protein sequence ID" value="BDZ42020.1"/>
    <property type="molecule type" value="Genomic_DNA"/>
</dbReference>
<organism evidence="2 3">
    <name type="scientific">Paraoerskovia sediminicola</name>
    <dbReference type="NCBI Taxonomy" id="1138587"/>
    <lineage>
        <taxon>Bacteria</taxon>
        <taxon>Bacillati</taxon>
        <taxon>Actinomycetota</taxon>
        <taxon>Actinomycetes</taxon>
        <taxon>Micrococcales</taxon>
        <taxon>Cellulomonadaceae</taxon>
        <taxon>Paraoerskovia</taxon>
    </lineage>
</organism>
<protein>
    <submittedName>
        <fullName evidence="2">Uncharacterized protein</fullName>
    </submittedName>
</protein>
<keyword evidence="1" id="KW-0472">Membrane</keyword>
<dbReference type="Proteomes" id="UP001321475">
    <property type="component" value="Chromosome"/>
</dbReference>
<dbReference type="RefSeq" id="WP_286219080.1">
    <property type="nucleotide sequence ID" value="NZ_AP027729.1"/>
</dbReference>
<evidence type="ECO:0000313" key="2">
    <source>
        <dbReference type="EMBL" id="BDZ42020.1"/>
    </source>
</evidence>
<keyword evidence="1" id="KW-0812">Transmembrane</keyword>
<name>A0ABN6XBD6_9CELL</name>
<keyword evidence="1" id="KW-1133">Transmembrane helix</keyword>
<evidence type="ECO:0000256" key="1">
    <source>
        <dbReference type="SAM" id="Phobius"/>
    </source>
</evidence>
<feature type="transmembrane region" description="Helical" evidence="1">
    <location>
        <begin position="61"/>
        <end position="84"/>
    </location>
</feature>
<gene>
    <name evidence="2" type="ORF">GCM10025865_13190</name>
</gene>
<sequence>MTLVTAALTSALCLTAFTLARSRTYGPEGRNATNRLNQLAEAMLFLALAAATLVGENGEVFAWPFAGLIFGGIAGMIVSFRGVLRAGQQAPDLTP</sequence>
<reference evidence="3" key="1">
    <citation type="journal article" date="2019" name="Int. J. Syst. Evol. Microbiol.">
        <title>The Global Catalogue of Microorganisms (GCM) 10K type strain sequencing project: providing services to taxonomists for standard genome sequencing and annotation.</title>
        <authorList>
            <consortium name="The Broad Institute Genomics Platform"/>
            <consortium name="The Broad Institute Genome Sequencing Center for Infectious Disease"/>
            <person name="Wu L."/>
            <person name="Ma J."/>
        </authorList>
    </citation>
    <scope>NUCLEOTIDE SEQUENCE [LARGE SCALE GENOMIC DNA]</scope>
    <source>
        <strain evidence="3">NBRC 108565</strain>
    </source>
</reference>
<keyword evidence="3" id="KW-1185">Reference proteome</keyword>
<proteinExistence type="predicted"/>
<evidence type="ECO:0000313" key="3">
    <source>
        <dbReference type="Proteomes" id="UP001321475"/>
    </source>
</evidence>